<evidence type="ECO:0000256" key="2">
    <source>
        <dbReference type="ARBA" id="ARBA00007441"/>
    </source>
</evidence>
<keyword evidence="3 6" id="KW-0032">Aminotransferase</keyword>
<dbReference type="InterPro" id="IPR004838">
    <property type="entry name" value="NHTrfase_class1_PyrdxlP-BS"/>
</dbReference>
<dbReference type="CDD" id="cd00609">
    <property type="entry name" value="AAT_like"/>
    <property type="match status" value="1"/>
</dbReference>
<dbReference type="Gene3D" id="3.90.1150.10">
    <property type="entry name" value="Aspartate Aminotransferase, domain 1"/>
    <property type="match status" value="1"/>
</dbReference>
<reference evidence="9 10" key="2">
    <citation type="submission" date="2013-10" db="EMBL/GenBank/DDBJ databases">
        <title>The Genome Sequence of Fusobacterium nucleatum subsp. animalis D11.</title>
        <authorList>
            <consortium name="The Broad Institute Genomics Platform"/>
            <person name="Earl A."/>
            <person name="Ward D."/>
            <person name="Feldgarden M."/>
            <person name="Gevers D."/>
            <person name="Kostic A."/>
            <person name="Garrett W."/>
            <person name="Young S.K."/>
            <person name="Zeng Q."/>
            <person name="Gargeya S."/>
            <person name="Fitzgerald M."/>
            <person name="Abouelleil A."/>
            <person name="Alvarado L."/>
            <person name="Berlin A.M."/>
            <person name="Chapman S.B."/>
            <person name="Gainer-Dewar J."/>
            <person name="Goldberg J."/>
            <person name="Gnerre S."/>
            <person name="Griggs A."/>
            <person name="Gujja S."/>
            <person name="Hansen M."/>
            <person name="Howarth C."/>
            <person name="Imamovic A."/>
            <person name="Ireland A."/>
            <person name="Larimer J."/>
            <person name="McCowan C."/>
            <person name="Murphy C."/>
            <person name="Pearson M."/>
            <person name="Poon T.W."/>
            <person name="Priest M."/>
            <person name="Roberts A."/>
            <person name="Saif S."/>
            <person name="Shea T."/>
            <person name="Sykes S."/>
            <person name="Wortman J."/>
            <person name="Nusbaum C."/>
            <person name="Birren B."/>
        </authorList>
    </citation>
    <scope>NUCLEOTIDE SEQUENCE [LARGE SCALE GENOMIC DNA]</scope>
    <source>
        <strain evidence="9 10">D11</strain>
    </source>
</reference>
<sequence>MRISDRVKNMKYSAVRKLAPLASEAEKKGIKVYRLNIGQPNIETPKLFFEGLKNIPDHVIRYADSRGISVLLEQVIEVYARDAHFLKKEDIIVTEGGSEALTFAMLAICNPDDEVLIPEPFYSNYKSFLDISGAKIIPIPTDIKNDFALPKKEEIQKLINSKTKAILYSNPCNPTGKVYTEEEVKLLADLAVENDLFVIADEPYREFIYDDKDKHHSLLDIEKAKENVIIIDSVSKHYSACGARVGFLISKNKDFMTYIMKLCQARLAAPTVEQYAVANLMKVPKEYFKEIKEIYRRRRDIIVNSLNKIKGVTCSTPKGAIYAFAKLPVESSEDFCKWLLTEFVYDNSTVMLAPGEGFYETEGLGKNEVRFSFCVGEDDIEKAMKVLEEALKVYKKIKIRRVKMKKVLAILALLSMTCGATEILSEYYVMEKVLPLLTEAQTYTINGQEVKAIKVDNKVLKALNTTDDPFYYYNSAKEKKMVRLGDYILTPMTFSSIDSASSSYFNNNFIKK</sequence>
<reference evidence="10" key="1">
    <citation type="submission" date="2009-02" db="EMBL/GenBank/DDBJ databases">
        <title>The Genome Sequence of Shigella sp. D9.</title>
        <authorList>
            <consortium name="The Broad Institute Genome Sequencing Platform"/>
            <person name="Ward D."/>
            <person name="Young S.K."/>
            <person name="Kodira C.D."/>
            <person name="Zeng Q."/>
            <person name="Koehrsen M."/>
            <person name="Alvarado L."/>
            <person name="Berlin A."/>
            <person name="Borenstein D."/>
            <person name="Chen Z."/>
            <person name="Engels R."/>
            <person name="Freedman E."/>
            <person name="Gellesch M."/>
            <person name="Goldberg J."/>
            <person name="Griggs A."/>
            <person name="Gujja S."/>
            <person name="Heiman D."/>
            <person name="Hepburn T."/>
            <person name="Howarth C."/>
            <person name="Jen D."/>
            <person name="Larson L."/>
            <person name="Lewis B."/>
            <person name="Mehta T."/>
            <person name="Park D."/>
            <person name="Pearson M."/>
            <person name="Roberts A."/>
            <person name="Saif S."/>
            <person name="Shea T."/>
            <person name="Shenoy N."/>
            <person name="Sisk P."/>
            <person name="Stolte C."/>
            <person name="Sykes S."/>
            <person name="Walk T."/>
            <person name="White J."/>
            <person name="Yandava C."/>
            <person name="Allen-Vercoe E."/>
            <person name="Strauss J."/>
            <person name="Sibley C."/>
            <person name="White A."/>
            <person name="Ambrose C."/>
            <person name="Lander E."/>
            <person name="Nusbaum C."/>
            <person name="Galagan J."/>
            <person name="Birren B."/>
        </authorList>
    </citation>
    <scope>NUCLEOTIDE SEQUENCE [LARGE SCALE GENOMIC DNA]</scope>
    <source>
        <strain evidence="10">D11</strain>
    </source>
</reference>
<dbReference type="GO" id="GO:0006520">
    <property type="term" value="P:amino acid metabolic process"/>
    <property type="evidence" value="ECO:0007669"/>
    <property type="project" value="InterPro"/>
</dbReference>
<dbReference type="InterPro" id="IPR015424">
    <property type="entry name" value="PyrdxlP-dep_Trfase"/>
</dbReference>
<evidence type="ECO:0000313" key="10">
    <source>
        <dbReference type="Proteomes" id="UP000004650"/>
    </source>
</evidence>
<dbReference type="Gene3D" id="3.40.640.10">
    <property type="entry name" value="Type I PLP-dependent aspartate aminotransferase-like (Major domain)"/>
    <property type="match status" value="1"/>
</dbReference>
<comment type="cofactor">
    <cofactor evidence="1 6">
        <name>pyridoxal 5'-phosphate</name>
        <dbReference type="ChEBI" id="CHEBI:597326"/>
    </cofactor>
</comment>
<comment type="similarity">
    <text evidence="2 6">Belongs to the class-I pyridoxal-phosphate-dependent aminotransferase family.</text>
</comment>
<dbReference type="Pfam" id="PF00155">
    <property type="entry name" value="Aminotran_1_2"/>
    <property type="match status" value="1"/>
</dbReference>
<feature type="transmembrane region" description="Helical" evidence="7">
    <location>
        <begin position="407"/>
        <end position="430"/>
    </location>
</feature>
<evidence type="ECO:0000256" key="1">
    <source>
        <dbReference type="ARBA" id="ARBA00001933"/>
    </source>
</evidence>
<feature type="domain" description="Aminotransferase class I/classII large" evidence="8">
    <location>
        <begin position="57"/>
        <end position="386"/>
    </location>
</feature>
<dbReference type="PANTHER" id="PTHR46383:SF1">
    <property type="entry name" value="ASPARTATE AMINOTRANSFERASE"/>
    <property type="match status" value="1"/>
</dbReference>
<organism evidence="9 10">
    <name type="scientific">Fusobacterium animalis D11</name>
    <dbReference type="NCBI Taxonomy" id="556264"/>
    <lineage>
        <taxon>Bacteria</taxon>
        <taxon>Fusobacteriati</taxon>
        <taxon>Fusobacteriota</taxon>
        <taxon>Fusobacteriia</taxon>
        <taxon>Fusobacteriales</taxon>
        <taxon>Fusobacteriaceae</taxon>
        <taxon>Fusobacterium</taxon>
    </lineage>
</organism>
<evidence type="ECO:0000256" key="4">
    <source>
        <dbReference type="ARBA" id="ARBA00022679"/>
    </source>
</evidence>
<comment type="caution">
    <text evidence="9">The sequence shown here is derived from an EMBL/GenBank/DDBJ whole genome shotgun (WGS) entry which is preliminary data.</text>
</comment>
<evidence type="ECO:0000256" key="3">
    <source>
        <dbReference type="ARBA" id="ARBA00022576"/>
    </source>
</evidence>
<dbReference type="EC" id="2.6.1.-" evidence="6"/>
<evidence type="ECO:0000313" key="9">
    <source>
        <dbReference type="EMBL" id="EFD80914.2"/>
    </source>
</evidence>
<gene>
    <name evidence="9" type="ORF">PSAG_00949</name>
</gene>
<dbReference type="GO" id="GO:0008483">
    <property type="term" value="F:transaminase activity"/>
    <property type="evidence" value="ECO:0007669"/>
    <property type="project" value="UniProtKB-KW"/>
</dbReference>
<dbReference type="AlphaFoldDB" id="D6BFG7"/>
<dbReference type="Proteomes" id="UP000004650">
    <property type="component" value="Unassembled WGS sequence"/>
</dbReference>
<keyword evidence="5" id="KW-0663">Pyridoxal phosphate</keyword>
<proteinExistence type="inferred from homology"/>
<dbReference type="GO" id="GO:0030170">
    <property type="term" value="F:pyridoxal phosphate binding"/>
    <property type="evidence" value="ECO:0007669"/>
    <property type="project" value="InterPro"/>
</dbReference>
<dbReference type="PANTHER" id="PTHR46383">
    <property type="entry name" value="ASPARTATE AMINOTRANSFERASE"/>
    <property type="match status" value="1"/>
</dbReference>
<dbReference type="InterPro" id="IPR015422">
    <property type="entry name" value="PyrdxlP-dep_Trfase_small"/>
</dbReference>
<name>D6BFG7_9FUSO</name>
<evidence type="ECO:0000256" key="6">
    <source>
        <dbReference type="RuleBase" id="RU000481"/>
    </source>
</evidence>
<keyword evidence="4 6" id="KW-0808">Transferase</keyword>
<keyword evidence="7" id="KW-1133">Transmembrane helix</keyword>
<keyword evidence="7" id="KW-0812">Transmembrane</keyword>
<evidence type="ECO:0000256" key="5">
    <source>
        <dbReference type="ARBA" id="ARBA00022898"/>
    </source>
</evidence>
<dbReference type="NCBIfam" id="NF005744">
    <property type="entry name" value="PRK07568.1"/>
    <property type="match status" value="1"/>
</dbReference>
<dbReference type="EMBL" id="ACDS02000071">
    <property type="protein sequence ID" value="EFD80914.2"/>
    <property type="molecule type" value="Genomic_DNA"/>
</dbReference>
<dbReference type="PROSITE" id="PS00105">
    <property type="entry name" value="AA_TRANSFER_CLASS_1"/>
    <property type="match status" value="1"/>
</dbReference>
<dbReference type="SUPFAM" id="SSF53383">
    <property type="entry name" value="PLP-dependent transferases"/>
    <property type="match status" value="1"/>
</dbReference>
<keyword evidence="7" id="KW-0472">Membrane</keyword>
<protein>
    <recommendedName>
        <fullName evidence="6">Aminotransferase</fullName>
        <ecNumber evidence="6">2.6.1.-</ecNumber>
    </recommendedName>
</protein>
<dbReference type="InterPro" id="IPR050596">
    <property type="entry name" value="AspAT/PAT-like"/>
</dbReference>
<evidence type="ECO:0000256" key="7">
    <source>
        <dbReference type="SAM" id="Phobius"/>
    </source>
</evidence>
<evidence type="ECO:0000259" key="8">
    <source>
        <dbReference type="Pfam" id="PF00155"/>
    </source>
</evidence>
<dbReference type="InterPro" id="IPR004839">
    <property type="entry name" value="Aminotransferase_I/II_large"/>
</dbReference>
<accession>D6BFG7</accession>
<dbReference type="InterPro" id="IPR015421">
    <property type="entry name" value="PyrdxlP-dep_Trfase_major"/>
</dbReference>